<sequence>MTPFTPMNATRRLVAYAESLRRVAQALCVSNRSRAKLSRSTTLIWKLGEPARMHFGLHQDKPTGDPHSNRTSTAGGHLKIGNWTVFGPVDTSQFPHRR</sequence>
<dbReference type="AlphaFoldDB" id="A0A9W6YPJ1"/>
<evidence type="ECO:0000256" key="1">
    <source>
        <dbReference type="SAM" id="MobiDB-lite"/>
    </source>
</evidence>
<dbReference type="Proteomes" id="UP001165121">
    <property type="component" value="Unassembled WGS sequence"/>
</dbReference>
<keyword evidence="3" id="KW-1185">Reference proteome</keyword>
<accession>A0A9W6YPJ1</accession>
<gene>
    <name evidence="2" type="ORF">Pfra01_003030500</name>
</gene>
<reference evidence="2" key="1">
    <citation type="submission" date="2023-04" db="EMBL/GenBank/DDBJ databases">
        <title>Phytophthora fragariaefolia NBRC 109709.</title>
        <authorList>
            <person name="Ichikawa N."/>
            <person name="Sato H."/>
            <person name="Tonouchi N."/>
        </authorList>
    </citation>
    <scope>NUCLEOTIDE SEQUENCE</scope>
    <source>
        <strain evidence="2">NBRC 109709</strain>
    </source>
</reference>
<feature type="region of interest" description="Disordered" evidence="1">
    <location>
        <begin position="55"/>
        <end position="79"/>
    </location>
</feature>
<proteinExistence type="predicted"/>
<evidence type="ECO:0000313" key="2">
    <source>
        <dbReference type="EMBL" id="GMG17685.1"/>
    </source>
</evidence>
<evidence type="ECO:0000313" key="3">
    <source>
        <dbReference type="Proteomes" id="UP001165121"/>
    </source>
</evidence>
<feature type="compositionally biased region" description="Basic and acidic residues" evidence="1">
    <location>
        <begin position="55"/>
        <end position="68"/>
    </location>
</feature>
<name>A0A9W6YPJ1_9STRA</name>
<comment type="caution">
    <text evidence="2">The sequence shown here is derived from an EMBL/GenBank/DDBJ whole genome shotgun (WGS) entry which is preliminary data.</text>
</comment>
<dbReference type="EMBL" id="BSXT01019057">
    <property type="protein sequence ID" value="GMG17685.1"/>
    <property type="molecule type" value="Genomic_DNA"/>
</dbReference>
<protein>
    <submittedName>
        <fullName evidence="2">Unnamed protein product</fullName>
    </submittedName>
</protein>
<organism evidence="2 3">
    <name type="scientific">Phytophthora fragariaefolia</name>
    <dbReference type="NCBI Taxonomy" id="1490495"/>
    <lineage>
        <taxon>Eukaryota</taxon>
        <taxon>Sar</taxon>
        <taxon>Stramenopiles</taxon>
        <taxon>Oomycota</taxon>
        <taxon>Peronosporomycetes</taxon>
        <taxon>Peronosporales</taxon>
        <taxon>Peronosporaceae</taxon>
        <taxon>Phytophthora</taxon>
    </lineage>
</organism>